<keyword evidence="1" id="KW-1133">Transmembrane helix</keyword>
<keyword evidence="4" id="KW-1185">Reference proteome</keyword>
<dbReference type="RefSeq" id="WP_173658030.1">
    <property type="nucleotide sequence ID" value="NZ_JAOUSE010000001.1"/>
</dbReference>
<sequence>MRKQNLFPSIVLIGFGLYFFLQQTNIQISSQFFTWPTILLIVGLAFLIQAYSGNDFEMIVPGILFLGLGVHFHLIQNVHIQLDHIGGIILFIALGYFLRYQKTRNGLFYFWLFLILALIQLFYDKYIQWIGIIEDKRLQFTSLWPIILVIAGAYLFFFKRK</sequence>
<evidence type="ECO:0000259" key="2">
    <source>
        <dbReference type="Pfam" id="PF18917"/>
    </source>
</evidence>
<feature type="transmembrane region" description="Helical" evidence="1">
    <location>
        <begin position="106"/>
        <end position="126"/>
    </location>
</feature>
<dbReference type="Pfam" id="PF18917">
    <property type="entry name" value="LiaI-LiaF-like_TM1"/>
    <property type="match status" value="1"/>
</dbReference>
<accession>A0ABT2WAZ2</accession>
<comment type="caution">
    <text evidence="3">The sequence shown here is derived from an EMBL/GenBank/DDBJ whole genome shotgun (WGS) entry which is preliminary data.</text>
</comment>
<protein>
    <submittedName>
        <fullName evidence="3">DUF5668 domain-containing protein</fullName>
    </submittedName>
</protein>
<keyword evidence="1" id="KW-0472">Membrane</keyword>
<feature type="transmembrane region" description="Helical" evidence="1">
    <location>
        <begin position="33"/>
        <end position="52"/>
    </location>
</feature>
<reference evidence="3 4" key="1">
    <citation type="submission" date="2022-10" db="EMBL/GenBank/DDBJ databases">
        <title>Description of Fervidibacillus gen. nov. in the family Fervidibacillaceae fam. nov. with two species, Fervidibacillus albus sp. nov., and Fervidibacillus halotolerans sp. nov., isolated from tidal flat sediments.</title>
        <authorList>
            <person name="Kwon K.K."/>
            <person name="Yang S.-H."/>
        </authorList>
    </citation>
    <scope>NUCLEOTIDE SEQUENCE [LARGE SCALE GENOMIC DNA]</scope>
    <source>
        <strain evidence="3 4">DSM 23332</strain>
    </source>
</reference>
<feature type="transmembrane region" description="Helical" evidence="1">
    <location>
        <begin position="6"/>
        <end position="21"/>
    </location>
</feature>
<keyword evidence="1" id="KW-0812">Transmembrane</keyword>
<evidence type="ECO:0000256" key="1">
    <source>
        <dbReference type="SAM" id="Phobius"/>
    </source>
</evidence>
<dbReference type="Proteomes" id="UP001208656">
    <property type="component" value="Unassembled WGS sequence"/>
</dbReference>
<proteinExistence type="predicted"/>
<feature type="transmembrane region" description="Helical" evidence="1">
    <location>
        <begin position="82"/>
        <end position="100"/>
    </location>
</feature>
<feature type="transmembrane region" description="Helical" evidence="1">
    <location>
        <begin position="138"/>
        <end position="158"/>
    </location>
</feature>
<name>A0ABT2WAZ2_9BACI</name>
<evidence type="ECO:0000313" key="3">
    <source>
        <dbReference type="EMBL" id="MCU9592854.1"/>
    </source>
</evidence>
<evidence type="ECO:0000313" key="4">
    <source>
        <dbReference type="Proteomes" id="UP001208656"/>
    </source>
</evidence>
<feature type="transmembrane region" description="Helical" evidence="1">
    <location>
        <begin position="58"/>
        <end position="75"/>
    </location>
</feature>
<dbReference type="InterPro" id="IPR043726">
    <property type="entry name" value="LiaI-LiaF-like_TM1"/>
</dbReference>
<organism evidence="3 4">
    <name type="scientific">Pallidibacillus thermolactis</name>
    <dbReference type="NCBI Taxonomy" id="251051"/>
    <lineage>
        <taxon>Bacteria</taxon>
        <taxon>Bacillati</taxon>
        <taxon>Bacillota</taxon>
        <taxon>Bacilli</taxon>
        <taxon>Bacillales</taxon>
        <taxon>Bacillaceae</taxon>
        <taxon>Pallidibacillus</taxon>
    </lineage>
</organism>
<dbReference type="EMBL" id="JAOUSE010000001">
    <property type="protein sequence ID" value="MCU9592854.1"/>
    <property type="molecule type" value="Genomic_DNA"/>
</dbReference>
<gene>
    <name evidence="3" type="ORF">OEV82_00115</name>
</gene>
<feature type="domain" description="LiaI-LiaF-like transmembrane region" evidence="2">
    <location>
        <begin position="6"/>
        <end position="47"/>
    </location>
</feature>